<dbReference type="GO" id="GO:0016887">
    <property type="term" value="F:ATP hydrolysis activity"/>
    <property type="evidence" value="ECO:0007669"/>
    <property type="project" value="InterPro"/>
</dbReference>
<dbReference type="SUPFAM" id="SSF81665">
    <property type="entry name" value="Calcium ATPase, transmembrane domain M"/>
    <property type="match status" value="1"/>
</dbReference>
<dbReference type="EMBL" id="KQ964426">
    <property type="protein sequence ID" value="KXN74245.1"/>
    <property type="molecule type" value="Genomic_DNA"/>
</dbReference>
<keyword evidence="12" id="KW-1185">Reference proteome</keyword>
<name>A0A137PGZ2_CONC2</name>
<evidence type="ECO:0000256" key="5">
    <source>
        <dbReference type="ARBA" id="ARBA00022840"/>
    </source>
</evidence>
<keyword evidence="6" id="KW-0460">Magnesium</keyword>
<dbReference type="GO" id="GO:0019829">
    <property type="term" value="F:ATPase-coupled monoatomic cation transmembrane transporter activity"/>
    <property type="evidence" value="ECO:0007669"/>
    <property type="project" value="TreeGrafter"/>
</dbReference>
<evidence type="ECO:0000256" key="9">
    <source>
        <dbReference type="ARBA" id="ARBA00023136"/>
    </source>
</evidence>
<dbReference type="STRING" id="796925.A0A137PGZ2"/>
<keyword evidence="3" id="KW-0479">Metal-binding</keyword>
<dbReference type="PROSITE" id="PS00154">
    <property type="entry name" value="ATPASE_E1_E2"/>
    <property type="match status" value="1"/>
</dbReference>
<dbReference type="InterPro" id="IPR023298">
    <property type="entry name" value="ATPase_P-typ_TM_dom_sf"/>
</dbReference>
<dbReference type="GO" id="GO:0005524">
    <property type="term" value="F:ATP binding"/>
    <property type="evidence" value="ECO:0007669"/>
    <property type="project" value="UniProtKB-KW"/>
</dbReference>
<evidence type="ECO:0000313" key="11">
    <source>
        <dbReference type="EMBL" id="KXN74245.1"/>
    </source>
</evidence>
<feature type="transmembrane region" description="Helical" evidence="10">
    <location>
        <begin position="31"/>
        <end position="55"/>
    </location>
</feature>
<dbReference type="GO" id="GO:0016020">
    <property type="term" value="C:membrane"/>
    <property type="evidence" value="ECO:0007669"/>
    <property type="project" value="UniProtKB-SubCell"/>
</dbReference>
<keyword evidence="9 10" id="KW-0472">Membrane</keyword>
<evidence type="ECO:0000256" key="7">
    <source>
        <dbReference type="ARBA" id="ARBA00022967"/>
    </source>
</evidence>
<evidence type="ECO:0000256" key="4">
    <source>
        <dbReference type="ARBA" id="ARBA00022741"/>
    </source>
</evidence>
<dbReference type="OrthoDB" id="48943at2759"/>
<dbReference type="PANTHER" id="PTHR45630">
    <property type="entry name" value="CATION-TRANSPORTING ATPASE-RELATED"/>
    <property type="match status" value="1"/>
</dbReference>
<evidence type="ECO:0000256" key="2">
    <source>
        <dbReference type="ARBA" id="ARBA00022692"/>
    </source>
</evidence>
<accession>A0A137PGZ2</accession>
<keyword evidence="2 10" id="KW-0812">Transmembrane</keyword>
<evidence type="ECO:0000256" key="6">
    <source>
        <dbReference type="ARBA" id="ARBA00022842"/>
    </source>
</evidence>
<feature type="transmembrane region" description="Helical" evidence="10">
    <location>
        <begin position="512"/>
        <end position="531"/>
    </location>
</feature>
<dbReference type="NCBIfam" id="TIGR01494">
    <property type="entry name" value="ATPase_P-type"/>
    <property type="match status" value="1"/>
</dbReference>
<dbReference type="GO" id="GO:0046872">
    <property type="term" value="F:metal ion binding"/>
    <property type="evidence" value="ECO:0007669"/>
    <property type="project" value="UniProtKB-KW"/>
</dbReference>
<organism evidence="11 12">
    <name type="scientific">Conidiobolus coronatus (strain ATCC 28846 / CBS 209.66 / NRRL 28638)</name>
    <name type="common">Delacroixia coronata</name>
    <dbReference type="NCBI Taxonomy" id="796925"/>
    <lineage>
        <taxon>Eukaryota</taxon>
        <taxon>Fungi</taxon>
        <taxon>Fungi incertae sedis</taxon>
        <taxon>Zoopagomycota</taxon>
        <taxon>Entomophthoromycotina</taxon>
        <taxon>Entomophthoromycetes</taxon>
        <taxon>Entomophthorales</taxon>
        <taxon>Ancylistaceae</taxon>
        <taxon>Conidiobolus</taxon>
    </lineage>
</organism>
<dbReference type="Gene3D" id="3.40.50.1000">
    <property type="entry name" value="HAD superfamily/HAD-like"/>
    <property type="match status" value="2"/>
</dbReference>
<dbReference type="InterPro" id="IPR044492">
    <property type="entry name" value="P_typ_ATPase_HD_dom"/>
</dbReference>
<dbReference type="InterPro" id="IPR018303">
    <property type="entry name" value="ATPase_P-typ_P_site"/>
</dbReference>
<keyword evidence="4" id="KW-0547">Nucleotide-binding</keyword>
<feature type="transmembrane region" description="Helical" evidence="10">
    <location>
        <begin position="5"/>
        <end position="25"/>
    </location>
</feature>
<sequence>EQLKIVIIILACWGIFLFGMGLWLLKKSPSASWFYGMFCLAQILSPLLPAALVVGQSVAADRLRKKKVYCVDLPRIVIAGKVQIFCFDKTGTLTKEGLEFYGGRTIDFQSNGNSLPELETLKPTFNEFPETFKLGLATCHSVTSVNGTLIGNPVDIEMFKSTNWELSSPESPAYVDTVQSANNQFAHIVKRFEFIHARASMSVAVLDPVTKHVHIFVKGSFEKLKDIARPETLPANYDKAALELAGEGCYVLALAHRDLGIIDIEEVKQMKREELEAGADLIGLIVFKNQLKKDTTAAIDELKAGNTRTVMITGDTALTGVYIARACHMSKPGSTVYLGDISSSIKGGVSWINVDQPDVNPLTTEDIQRLVNTSNIELAITGKAFNRLSGQEVIRSLLLHTRVFARMTPQDKVDCIQYHMERGITAMCGDGGNDCGALRAAHVGLALSESEASIVSPFSSNSGSIQSCVELIREGRGGLATSFAGYKYLIMYGETMASLKLITFYFSTSPSLGTFILVDAFITVGLSYAITQSHSATILSKYRPTARILGPETLASVLGLIVINFLFLFCGFVWLFKQPF</sequence>
<dbReference type="SFLD" id="SFLDG00002">
    <property type="entry name" value="C1.7:_P-type_atpase_like"/>
    <property type="match status" value="1"/>
</dbReference>
<dbReference type="PRINTS" id="PR00119">
    <property type="entry name" value="CATATPASE"/>
</dbReference>
<feature type="non-terminal residue" evidence="11">
    <location>
        <position position="1"/>
    </location>
</feature>
<keyword evidence="8 10" id="KW-1133">Transmembrane helix</keyword>
<dbReference type="AlphaFoldDB" id="A0A137PGZ2"/>
<feature type="non-terminal residue" evidence="11">
    <location>
        <position position="580"/>
    </location>
</feature>
<comment type="subcellular location">
    <subcellularLocation>
        <location evidence="1">Membrane</location>
        <topology evidence="1">Multi-pass membrane protein</topology>
    </subcellularLocation>
</comment>
<dbReference type="Proteomes" id="UP000070444">
    <property type="component" value="Unassembled WGS sequence"/>
</dbReference>
<dbReference type="InterPro" id="IPR006544">
    <property type="entry name" value="P-type_TPase_V"/>
</dbReference>
<evidence type="ECO:0000256" key="3">
    <source>
        <dbReference type="ARBA" id="ARBA00022723"/>
    </source>
</evidence>
<dbReference type="SUPFAM" id="SSF81660">
    <property type="entry name" value="Metal cation-transporting ATPase, ATP-binding domain N"/>
    <property type="match status" value="1"/>
</dbReference>
<dbReference type="InterPro" id="IPR001757">
    <property type="entry name" value="P_typ_ATPase"/>
</dbReference>
<dbReference type="InterPro" id="IPR023214">
    <property type="entry name" value="HAD_sf"/>
</dbReference>
<proteinExistence type="predicted"/>
<evidence type="ECO:0000256" key="10">
    <source>
        <dbReference type="SAM" id="Phobius"/>
    </source>
</evidence>
<dbReference type="SFLD" id="SFLDS00003">
    <property type="entry name" value="Haloacid_Dehalogenase"/>
    <property type="match status" value="1"/>
</dbReference>
<dbReference type="InterPro" id="IPR023299">
    <property type="entry name" value="ATPase_P-typ_cyto_dom_N"/>
</dbReference>
<dbReference type="GO" id="GO:0140358">
    <property type="term" value="F:P-type transmembrane transporter activity"/>
    <property type="evidence" value="ECO:0007669"/>
    <property type="project" value="InterPro"/>
</dbReference>
<dbReference type="SFLD" id="SFLDF00027">
    <property type="entry name" value="p-type_atpase"/>
    <property type="match status" value="1"/>
</dbReference>
<feature type="transmembrane region" description="Helical" evidence="10">
    <location>
        <begin position="552"/>
        <end position="576"/>
    </location>
</feature>
<dbReference type="SUPFAM" id="SSF56784">
    <property type="entry name" value="HAD-like"/>
    <property type="match status" value="1"/>
</dbReference>
<gene>
    <name evidence="11" type="ORF">CONCODRAFT_33112</name>
</gene>
<dbReference type="InterPro" id="IPR036412">
    <property type="entry name" value="HAD-like_sf"/>
</dbReference>
<reference evidence="11 12" key="1">
    <citation type="journal article" date="2015" name="Genome Biol. Evol.">
        <title>Phylogenomic analyses indicate that early fungi evolved digesting cell walls of algal ancestors of land plants.</title>
        <authorList>
            <person name="Chang Y."/>
            <person name="Wang S."/>
            <person name="Sekimoto S."/>
            <person name="Aerts A.L."/>
            <person name="Choi C."/>
            <person name="Clum A."/>
            <person name="LaButti K.M."/>
            <person name="Lindquist E.A."/>
            <person name="Yee Ngan C."/>
            <person name="Ohm R.A."/>
            <person name="Salamov A.A."/>
            <person name="Grigoriev I.V."/>
            <person name="Spatafora J.W."/>
            <person name="Berbee M.L."/>
        </authorList>
    </citation>
    <scope>NUCLEOTIDE SEQUENCE [LARGE SCALE GENOMIC DNA]</scope>
    <source>
        <strain evidence="11 12">NRRL 28638</strain>
    </source>
</reference>
<dbReference type="Gene3D" id="1.20.1110.10">
    <property type="entry name" value="Calcium-transporting ATPase, transmembrane domain"/>
    <property type="match status" value="1"/>
</dbReference>
<dbReference type="PANTHER" id="PTHR45630:SF11">
    <property type="entry name" value="CATION-TRANSPORTING P-TYPE ATPASE N-TERMINAL DOMAIN-CONTAINING PROTEIN"/>
    <property type="match status" value="1"/>
</dbReference>
<keyword evidence="5" id="KW-0067">ATP-binding</keyword>
<evidence type="ECO:0000256" key="8">
    <source>
        <dbReference type="ARBA" id="ARBA00022989"/>
    </source>
</evidence>
<dbReference type="OMA" id="TAFVACM"/>
<dbReference type="Gene3D" id="3.40.1110.10">
    <property type="entry name" value="Calcium-transporting ATPase, cytoplasmic domain N"/>
    <property type="match status" value="1"/>
</dbReference>
<evidence type="ECO:0000256" key="1">
    <source>
        <dbReference type="ARBA" id="ARBA00004141"/>
    </source>
</evidence>
<evidence type="ECO:0000313" key="12">
    <source>
        <dbReference type="Proteomes" id="UP000070444"/>
    </source>
</evidence>
<keyword evidence="7" id="KW-1278">Translocase</keyword>
<protein>
    <submittedName>
        <fullName evidence="11">HAD-like protein</fullName>
    </submittedName>
</protein>